<dbReference type="AlphaFoldDB" id="A0A2N8ZHR0"/>
<dbReference type="RefSeq" id="WP_102523751.1">
    <property type="nucleotide sequence ID" value="NZ_LT960611.1"/>
</dbReference>
<dbReference type="InterPro" id="IPR053520">
    <property type="entry name" value="Transposase_Tn903"/>
</dbReference>
<gene>
    <name evidence="2" type="primary">JM</name>
    <name evidence="2" type="ORF">VTAP4600_A3481</name>
</gene>
<evidence type="ECO:0000259" key="1">
    <source>
        <dbReference type="Pfam" id="PF13737"/>
    </source>
</evidence>
<dbReference type="Proteomes" id="UP000235828">
    <property type="component" value="Chromosome A"/>
</dbReference>
<evidence type="ECO:0000313" key="3">
    <source>
        <dbReference type="Proteomes" id="UP000235828"/>
    </source>
</evidence>
<dbReference type="NCBIfam" id="NF033579">
    <property type="entry name" value="transpos_IS5_2"/>
    <property type="match status" value="1"/>
</dbReference>
<dbReference type="InterPro" id="IPR053172">
    <property type="entry name" value="Tn903_transposase"/>
</dbReference>
<keyword evidence="3" id="KW-1185">Reference proteome</keyword>
<dbReference type="PANTHER" id="PTHR34631:SF3">
    <property type="entry name" value="ISSOD12 TRANSPOSASE TNPA_ISSOD12"/>
    <property type="match status" value="1"/>
</dbReference>
<proteinExistence type="predicted"/>
<dbReference type="KEGG" id="vta:A3481"/>
<sequence>MPYKYNDAKHHHFKKHTYALNNYGEYNQTLKQRGRFDIWISEDIINNWQHDERVYDGTGSSVKYPDSTIEACHYIRLVYKLPLRQAQGLIECLLTKLGMTSLQCPDYTLLSKRLKQLNFTAPRFRKHERPDDKIAAIAIDSTGLKRFGMDEWLQEKHKVNAKRSWRKAHFAVDEAHFIQGAVLTDKKTMDDQVVGVLCQSIITDVEHVSADKMYDTNAVYQTLENHFPNAEIVIPPKDNTFADEAHHPKRMSNLIGCFALGIIGWQSVRQYGKRNISETAMQRYKKIIGNTLHSREFENQSKEMLLGCSILNRFTHLGMPNSYRVA</sequence>
<evidence type="ECO:0000313" key="2">
    <source>
        <dbReference type="EMBL" id="SON51428.1"/>
    </source>
</evidence>
<name>A0A2N8ZHR0_9VIBR</name>
<accession>A0A2N8ZHR0</accession>
<dbReference type="OrthoDB" id="6382212at2"/>
<reference evidence="2 3" key="1">
    <citation type="submission" date="2017-10" db="EMBL/GenBank/DDBJ databases">
        <authorList>
            <person name="Banno H."/>
            <person name="Chua N.-H."/>
        </authorList>
    </citation>
    <scope>NUCLEOTIDE SEQUENCE [LARGE SCALE GENOMIC DNA]</scope>
    <source>
        <strain evidence="2">Vibrio tapetis CECT4600</strain>
    </source>
</reference>
<dbReference type="InterPro" id="IPR025668">
    <property type="entry name" value="Tnp_DDE_dom"/>
</dbReference>
<protein>
    <submittedName>
        <fullName evidence="2">Transposase</fullName>
    </submittedName>
</protein>
<dbReference type="Pfam" id="PF13737">
    <property type="entry name" value="DDE_Tnp_1_5"/>
    <property type="match status" value="1"/>
</dbReference>
<dbReference type="PANTHER" id="PTHR34631">
    <property type="match status" value="1"/>
</dbReference>
<dbReference type="EMBL" id="LT960611">
    <property type="protein sequence ID" value="SON51428.1"/>
    <property type="molecule type" value="Genomic_DNA"/>
</dbReference>
<organism evidence="2 3">
    <name type="scientific">Vibrio tapetis subsp. tapetis</name>
    <dbReference type="NCBI Taxonomy" id="1671868"/>
    <lineage>
        <taxon>Bacteria</taxon>
        <taxon>Pseudomonadati</taxon>
        <taxon>Pseudomonadota</taxon>
        <taxon>Gammaproteobacteria</taxon>
        <taxon>Vibrionales</taxon>
        <taxon>Vibrionaceae</taxon>
        <taxon>Vibrio</taxon>
    </lineage>
</organism>
<feature type="domain" description="Transposase DDE" evidence="1">
    <location>
        <begin position="31"/>
        <end position="148"/>
    </location>
</feature>